<feature type="transmembrane region" description="Helical" evidence="1">
    <location>
        <begin position="6"/>
        <end position="27"/>
    </location>
</feature>
<sequence>MDIMLLLHNVVEVLAFFFVDVVAWYCCSSIPKSKACAEVRSSED</sequence>
<protein>
    <submittedName>
        <fullName evidence="2">E3 ubiquitin-protein ligase BRE1-like 1</fullName>
    </submittedName>
</protein>
<evidence type="ECO:0000313" key="2">
    <source>
        <dbReference type="EMBL" id="MBW89495.1"/>
    </source>
</evidence>
<dbReference type="EMBL" id="GGEC01009012">
    <property type="protein sequence ID" value="MBW89495.1"/>
    <property type="molecule type" value="Transcribed_RNA"/>
</dbReference>
<keyword evidence="1" id="KW-0812">Transmembrane</keyword>
<keyword evidence="1" id="KW-1133">Transmembrane helix</keyword>
<proteinExistence type="predicted"/>
<accession>A0A2P2J7P0</accession>
<evidence type="ECO:0000256" key="1">
    <source>
        <dbReference type="SAM" id="Phobius"/>
    </source>
</evidence>
<organism evidence="2">
    <name type="scientific">Rhizophora mucronata</name>
    <name type="common">Asiatic mangrove</name>
    <dbReference type="NCBI Taxonomy" id="61149"/>
    <lineage>
        <taxon>Eukaryota</taxon>
        <taxon>Viridiplantae</taxon>
        <taxon>Streptophyta</taxon>
        <taxon>Embryophyta</taxon>
        <taxon>Tracheophyta</taxon>
        <taxon>Spermatophyta</taxon>
        <taxon>Magnoliopsida</taxon>
        <taxon>eudicotyledons</taxon>
        <taxon>Gunneridae</taxon>
        <taxon>Pentapetalae</taxon>
        <taxon>rosids</taxon>
        <taxon>fabids</taxon>
        <taxon>Malpighiales</taxon>
        <taxon>Rhizophoraceae</taxon>
        <taxon>Rhizophora</taxon>
    </lineage>
</organism>
<keyword evidence="1" id="KW-0472">Membrane</keyword>
<reference evidence="2" key="1">
    <citation type="submission" date="2018-02" db="EMBL/GenBank/DDBJ databases">
        <title>Rhizophora mucronata_Transcriptome.</title>
        <authorList>
            <person name="Meera S.P."/>
            <person name="Sreeshan A."/>
            <person name="Augustine A."/>
        </authorList>
    </citation>
    <scope>NUCLEOTIDE SEQUENCE</scope>
    <source>
        <tissue evidence="2">Leaf</tissue>
    </source>
</reference>
<dbReference type="AlphaFoldDB" id="A0A2P2J7P0"/>
<name>A0A2P2J7P0_RHIMU</name>